<evidence type="ECO:0000256" key="1">
    <source>
        <dbReference type="SAM" id="MobiDB-lite"/>
    </source>
</evidence>
<protein>
    <submittedName>
        <fullName evidence="2">Uncharacterized protein</fullName>
    </submittedName>
</protein>
<gene>
    <name evidence="2" type="ORF">Tci_870525</name>
</gene>
<proteinExistence type="predicted"/>
<accession>A0A699SPG5</accession>
<sequence>REPEEQGDAEEQGNADNAAEEHVTAASEDDVEDQSIPSPTPPTPPPQ</sequence>
<dbReference type="AlphaFoldDB" id="A0A699SPG5"/>
<feature type="region of interest" description="Disordered" evidence="1">
    <location>
        <begin position="1"/>
        <end position="47"/>
    </location>
</feature>
<organism evidence="2">
    <name type="scientific">Tanacetum cinerariifolium</name>
    <name type="common">Dalmatian daisy</name>
    <name type="synonym">Chrysanthemum cinerariifolium</name>
    <dbReference type="NCBI Taxonomy" id="118510"/>
    <lineage>
        <taxon>Eukaryota</taxon>
        <taxon>Viridiplantae</taxon>
        <taxon>Streptophyta</taxon>
        <taxon>Embryophyta</taxon>
        <taxon>Tracheophyta</taxon>
        <taxon>Spermatophyta</taxon>
        <taxon>Magnoliopsida</taxon>
        <taxon>eudicotyledons</taxon>
        <taxon>Gunneridae</taxon>
        <taxon>Pentapetalae</taxon>
        <taxon>asterids</taxon>
        <taxon>campanulids</taxon>
        <taxon>Asterales</taxon>
        <taxon>Asteraceae</taxon>
        <taxon>Asteroideae</taxon>
        <taxon>Anthemideae</taxon>
        <taxon>Anthemidinae</taxon>
        <taxon>Tanacetum</taxon>
    </lineage>
</organism>
<feature type="compositionally biased region" description="Acidic residues" evidence="1">
    <location>
        <begin position="1"/>
        <end position="13"/>
    </location>
</feature>
<name>A0A699SPG5_TANCI</name>
<evidence type="ECO:0000313" key="2">
    <source>
        <dbReference type="EMBL" id="GFC98555.1"/>
    </source>
</evidence>
<reference evidence="2" key="1">
    <citation type="journal article" date="2019" name="Sci. Rep.">
        <title>Draft genome of Tanacetum cinerariifolium, the natural source of mosquito coil.</title>
        <authorList>
            <person name="Yamashiro T."/>
            <person name="Shiraishi A."/>
            <person name="Satake H."/>
            <person name="Nakayama K."/>
        </authorList>
    </citation>
    <scope>NUCLEOTIDE SEQUENCE</scope>
</reference>
<feature type="compositionally biased region" description="Pro residues" evidence="1">
    <location>
        <begin position="38"/>
        <end position="47"/>
    </location>
</feature>
<dbReference type="EMBL" id="BKCJ011172850">
    <property type="protein sequence ID" value="GFC98555.1"/>
    <property type="molecule type" value="Genomic_DNA"/>
</dbReference>
<feature type="non-terminal residue" evidence="2">
    <location>
        <position position="1"/>
    </location>
</feature>
<comment type="caution">
    <text evidence="2">The sequence shown here is derived from an EMBL/GenBank/DDBJ whole genome shotgun (WGS) entry which is preliminary data.</text>
</comment>